<dbReference type="NCBIfam" id="NF005702">
    <property type="entry name" value="PRK07514.1"/>
    <property type="match status" value="1"/>
</dbReference>
<dbReference type="PANTHER" id="PTHR43201:SF8">
    <property type="entry name" value="ACYL-COA SYNTHETASE FAMILY MEMBER 3"/>
    <property type="match status" value="1"/>
</dbReference>
<dbReference type="InterPro" id="IPR042099">
    <property type="entry name" value="ANL_N_sf"/>
</dbReference>
<name>A0A9X2H4J4_9HYPH</name>
<dbReference type="InterPro" id="IPR025110">
    <property type="entry name" value="AMP-bd_C"/>
</dbReference>
<dbReference type="PANTHER" id="PTHR43201">
    <property type="entry name" value="ACYL-COA SYNTHETASE"/>
    <property type="match status" value="1"/>
</dbReference>
<evidence type="ECO:0000313" key="4">
    <source>
        <dbReference type="EMBL" id="MCP3055515.1"/>
    </source>
</evidence>
<evidence type="ECO:0000259" key="3">
    <source>
        <dbReference type="Pfam" id="PF13193"/>
    </source>
</evidence>
<dbReference type="EMBL" id="JALHBS010000055">
    <property type="protein sequence ID" value="MCP3055515.1"/>
    <property type="molecule type" value="Genomic_DNA"/>
</dbReference>
<dbReference type="Gene3D" id="3.30.300.30">
    <property type="match status" value="1"/>
</dbReference>
<comment type="similarity">
    <text evidence="1">Belongs to the ATP-dependent AMP-binding enzyme family.</text>
</comment>
<sequence>MTNPLFDGLLAVGRRDPARRFAILPDGRSYSYQDVEAVSARFANALVDLGVQPGDRVAVQVEKSIEALMLYLGTVRAGGVFLPLNTAYTPAEIEYFLTDAGPRVFVCDPAKRNVLAPVAEQARAAIETLGVWSSPDISAGSLSDKALAAPPEFSTVARESGDLAAILYTSGTTGRSKGAMLTQDNLLSNAEVLREYWRFTDKDVLLHALPIFHTHGLFVASNTAMIAGGAMIFLPKFDVDEVFRFLPDATAMMGVPTFYTRLLADKRLTREATAHMRLFTSGSAPLLAETHKAFEERTGMRILERYGMTETNMSTSNPYEGERRAGTVGFPLPGVALRIVDADTGEPLPQGEIGVIEVKGPNVFAGYWQMPEKTAAEFRDDGFFITGDLGLIDADGYVTIVGRGKDLVISGGFNIYPKEVELALDELPGVVESAVIGVPHPDFGEGVIGVVVGAPDLKEEELTGALKERLARFKQPKRIVFVDELPRNTMGKVQKNVLRDRFATLLSDA</sequence>
<dbReference type="AlphaFoldDB" id="A0A9X2H4J4"/>
<dbReference type="GO" id="GO:0006631">
    <property type="term" value="P:fatty acid metabolic process"/>
    <property type="evidence" value="ECO:0007669"/>
    <property type="project" value="TreeGrafter"/>
</dbReference>
<dbReference type="SUPFAM" id="SSF56801">
    <property type="entry name" value="Acetyl-CoA synthetase-like"/>
    <property type="match status" value="1"/>
</dbReference>
<evidence type="ECO:0000256" key="1">
    <source>
        <dbReference type="ARBA" id="ARBA00006432"/>
    </source>
</evidence>
<dbReference type="InterPro" id="IPR045851">
    <property type="entry name" value="AMP-bd_C_sf"/>
</dbReference>
<keyword evidence="5" id="KW-1185">Reference proteome</keyword>
<dbReference type="Pfam" id="PF13193">
    <property type="entry name" value="AMP-binding_C"/>
    <property type="match status" value="1"/>
</dbReference>
<dbReference type="RefSeq" id="WP_253964367.1">
    <property type="nucleotide sequence ID" value="NZ_JALHBS010000055.1"/>
</dbReference>
<protein>
    <submittedName>
        <fullName evidence="4">Malonyl-CoA synthase</fullName>
    </submittedName>
</protein>
<dbReference type="Gene3D" id="3.40.50.12780">
    <property type="entry name" value="N-terminal domain of ligase-like"/>
    <property type="match status" value="1"/>
</dbReference>
<dbReference type="PROSITE" id="PS00455">
    <property type="entry name" value="AMP_BINDING"/>
    <property type="match status" value="1"/>
</dbReference>
<dbReference type="InterPro" id="IPR000873">
    <property type="entry name" value="AMP-dep_synth/lig_dom"/>
</dbReference>
<accession>A0A9X2H4J4</accession>
<dbReference type="Proteomes" id="UP001155220">
    <property type="component" value="Unassembled WGS sequence"/>
</dbReference>
<gene>
    <name evidence="4" type="ORF">MJ956_10220</name>
</gene>
<dbReference type="Pfam" id="PF00501">
    <property type="entry name" value="AMP-binding"/>
    <property type="match status" value="1"/>
</dbReference>
<proteinExistence type="inferred from homology"/>
<feature type="domain" description="AMP-dependent synthetase/ligase" evidence="2">
    <location>
        <begin position="15"/>
        <end position="368"/>
    </location>
</feature>
<dbReference type="GO" id="GO:0031956">
    <property type="term" value="F:medium-chain fatty acid-CoA ligase activity"/>
    <property type="evidence" value="ECO:0007669"/>
    <property type="project" value="TreeGrafter"/>
</dbReference>
<comment type="caution">
    <text evidence="4">The sequence shown here is derived from an EMBL/GenBank/DDBJ whole genome shotgun (WGS) entry which is preliminary data.</text>
</comment>
<evidence type="ECO:0000313" key="5">
    <source>
        <dbReference type="Proteomes" id="UP001155220"/>
    </source>
</evidence>
<reference evidence="4" key="1">
    <citation type="submission" date="2022-03" db="EMBL/GenBank/DDBJ databases">
        <title>Aurantimonas Liuensis sp. Nov., isolated from the hadal seawater of the Mariana Trench.</title>
        <authorList>
            <person name="Liu R."/>
        </authorList>
    </citation>
    <scope>NUCLEOTIDE SEQUENCE</scope>
    <source>
        <strain evidence="4">LRZ36</strain>
    </source>
</reference>
<organism evidence="4 5">
    <name type="scientific">Aurantimonas marianensis</name>
    <dbReference type="NCBI Taxonomy" id="2920428"/>
    <lineage>
        <taxon>Bacteria</taxon>
        <taxon>Pseudomonadati</taxon>
        <taxon>Pseudomonadota</taxon>
        <taxon>Alphaproteobacteria</taxon>
        <taxon>Hyphomicrobiales</taxon>
        <taxon>Aurantimonadaceae</taxon>
        <taxon>Aurantimonas</taxon>
    </lineage>
</organism>
<dbReference type="InterPro" id="IPR020845">
    <property type="entry name" value="AMP-binding_CS"/>
</dbReference>
<feature type="domain" description="AMP-binding enzyme C-terminal" evidence="3">
    <location>
        <begin position="419"/>
        <end position="492"/>
    </location>
</feature>
<dbReference type="CDD" id="cd05941">
    <property type="entry name" value="MCS"/>
    <property type="match status" value="1"/>
</dbReference>
<evidence type="ECO:0000259" key="2">
    <source>
        <dbReference type="Pfam" id="PF00501"/>
    </source>
</evidence>